<dbReference type="PANTHER" id="PTHR30349:SF64">
    <property type="entry name" value="PROPHAGE INTEGRASE INTD-RELATED"/>
    <property type="match status" value="1"/>
</dbReference>
<dbReference type="InterPro" id="IPR002104">
    <property type="entry name" value="Integrase_catalytic"/>
</dbReference>
<feature type="domain" description="Tyr recombinase" evidence="4">
    <location>
        <begin position="247"/>
        <end position="440"/>
    </location>
</feature>
<dbReference type="RefSeq" id="WP_008863177.1">
    <property type="nucleotide sequence ID" value="NZ_JH815206.1"/>
</dbReference>
<dbReference type="GO" id="GO:0006310">
    <property type="term" value="P:DNA recombination"/>
    <property type="evidence" value="ECO:0007669"/>
    <property type="project" value="UniProtKB-KW"/>
</dbReference>
<dbReference type="SUPFAM" id="SSF56349">
    <property type="entry name" value="DNA breaking-rejoining enzymes"/>
    <property type="match status" value="1"/>
</dbReference>
<protein>
    <recommendedName>
        <fullName evidence="4">Tyr recombinase domain-containing protein</fullName>
    </recommendedName>
</protein>
<accession>K0WRY3</accession>
<comment type="caution">
    <text evidence="5">The sequence shown here is derived from an EMBL/GenBank/DDBJ whole genome shotgun (WGS) entry which is preliminary data.</text>
</comment>
<proteinExistence type="inferred from homology"/>
<dbReference type="OrthoDB" id="1068680at2"/>
<evidence type="ECO:0000256" key="1">
    <source>
        <dbReference type="ARBA" id="ARBA00008857"/>
    </source>
</evidence>
<dbReference type="PATRIC" id="fig|742726.3.peg.2918"/>
<evidence type="ECO:0000256" key="2">
    <source>
        <dbReference type="ARBA" id="ARBA00023125"/>
    </source>
</evidence>
<dbReference type="InterPro" id="IPR011010">
    <property type="entry name" value="DNA_brk_join_enz"/>
</dbReference>
<dbReference type="STRING" id="742726.HMPREF9448_02806"/>
<comment type="similarity">
    <text evidence="1">Belongs to the 'phage' integrase family.</text>
</comment>
<evidence type="ECO:0000313" key="5">
    <source>
        <dbReference type="EMBL" id="EJZ62123.1"/>
    </source>
</evidence>
<dbReference type="AlphaFoldDB" id="K0WRY3"/>
<dbReference type="GeneID" id="77849973"/>
<keyword evidence="6" id="KW-1185">Reference proteome</keyword>
<dbReference type="GO" id="GO:0003677">
    <property type="term" value="F:DNA binding"/>
    <property type="evidence" value="ECO:0007669"/>
    <property type="project" value="UniProtKB-KW"/>
</dbReference>
<dbReference type="PANTHER" id="PTHR30349">
    <property type="entry name" value="PHAGE INTEGRASE-RELATED"/>
    <property type="match status" value="1"/>
</dbReference>
<dbReference type="InterPro" id="IPR050090">
    <property type="entry name" value="Tyrosine_recombinase_XerCD"/>
</dbReference>
<evidence type="ECO:0000313" key="6">
    <source>
        <dbReference type="Proteomes" id="UP000006044"/>
    </source>
</evidence>
<dbReference type="GO" id="GO:0015074">
    <property type="term" value="P:DNA integration"/>
    <property type="evidence" value="ECO:0007669"/>
    <property type="project" value="InterPro"/>
</dbReference>
<dbReference type="InterPro" id="IPR013762">
    <property type="entry name" value="Integrase-like_cat_sf"/>
</dbReference>
<dbReference type="Gene3D" id="1.10.150.130">
    <property type="match status" value="1"/>
</dbReference>
<evidence type="ECO:0000256" key="3">
    <source>
        <dbReference type="ARBA" id="ARBA00023172"/>
    </source>
</evidence>
<keyword evidence="3" id="KW-0233">DNA recombination</keyword>
<dbReference type="Gene3D" id="1.10.443.10">
    <property type="entry name" value="Intergrase catalytic core"/>
    <property type="match status" value="1"/>
</dbReference>
<dbReference type="InterPro" id="IPR025269">
    <property type="entry name" value="SAM-like_dom"/>
</dbReference>
<dbReference type="PROSITE" id="PS51898">
    <property type="entry name" value="TYR_RECOMBINASE"/>
    <property type="match status" value="1"/>
</dbReference>
<gene>
    <name evidence="5" type="ORF">HMPREF9448_02806</name>
</gene>
<organism evidence="5 6">
    <name type="scientific">Barnesiella intestinihominis YIT 11860</name>
    <dbReference type="NCBI Taxonomy" id="742726"/>
    <lineage>
        <taxon>Bacteria</taxon>
        <taxon>Pseudomonadati</taxon>
        <taxon>Bacteroidota</taxon>
        <taxon>Bacteroidia</taxon>
        <taxon>Bacteroidales</taxon>
        <taxon>Barnesiellaceae</taxon>
        <taxon>Barnesiella</taxon>
    </lineage>
</organism>
<dbReference type="Proteomes" id="UP000006044">
    <property type="component" value="Unassembled WGS sequence"/>
</dbReference>
<dbReference type="HOGENOM" id="CLU_605018_0_0_10"/>
<dbReference type="Pfam" id="PF13102">
    <property type="entry name" value="Phage_int_SAM_5"/>
    <property type="match status" value="1"/>
</dbReference>
<reference evidence="5 6" key="1">
    <citation type="submission" date="2012-08" db="EMBL/GenBank/DDBJ databases">
        <title>The Genome Sequence of Barnesiella intestinihominis YIT 11860.</title>
        <authorList>
            <consortium name="The Broad Institute Genome Sequencing Platform"/>
            <person name="Earl A."/>
            <person name="Ward D."/>
            <person name="Feldgarden M."/>
            <person name="Gevers D."/>
            <person name="Morotomi M."/>
            <person name="Walker B."/>
            <person name="Young S.K."/>
            <person name="Zeng Q."/>
            <person name="Gargeya S."/>
            <person name="Fitzgerald M."/>
            <person name="Haas B."/>
            <person name="Abouelleil A."/>
            <person name="Alvarado L."/>
            <person name="Arachchi H.M."/>
            <person name="Berlin A.M."/>
            <person name="Chapman S.B."/>
            <person name="Goldberg J."/>
            <person name="Griggs A."/>
            <person name="Gujja S."/>
            <person name="Hansen M."/>
            <person name="Howarth C."/>
            <person name="Imamovic A."/>
            <person name="Larimer J."/>
            <person name="McCowen C."/>
            <person name="Montmayeur A."/>
            <person name="Murphy C."/>
            <person name="Neiman D."/>
            <person name="Pearson M."/>
            <person name="Priest M."/>
            <person name="Roberts A."/>
            <person name="Saif S."/>
            <person name="Shea T."/>
            <person name="Sisk P."/>
            <person name="Sykes S."/>
            <person name="Wortman J."/>
            <person name="Nusbaum C."/>
            <person name="Birren B."/>
        </authorList>
    </citation>
    <scope>NUCLEOTIDE SEQUENCE [LARGE SCALE GENOMIC DNA]</scope>
    <source>
        <strain evidence="5 6">YIT 11860</strain>
    </source>
</reference>
<keyword evidence="2" id="KW-0238">DNA-binding</keyword>
<evidence type="ECO:0000259" key="4">
    <source>
        <dbReference type="PROSITE" id="PS51898"/>
    </source>
</evidence>
<dbReference type="Pfam" id="PF00589">
    <property type="entry name" value="Phage_integrase"/>
    <property type="match status" value="1"/>
</dbReference>
<dbReference type="InterPro" id="IPR010998">
    <property type="entry name" value="Integrase_recombinase_N"/>
</dbReference>
<sequence>MGRPKRLYPLGRYRLHVRGEIDPAKQYLVQLEYTWNRQVIRKGMNIFVRLGDWNEKANKGRGGVRASYGPEANRINSLLLARVDKIDSFLAEFQQKHPNQITEQVISDLLADKPLTREDKGKDFIEFVQERLESDYSRNRIGRSRYENGKSGMNIFRIFLRATKNGTYKPDSIYLGEISVELIDEYIRWRREIKQNSDATINHALTPILKACAYASEMKMIDHAVNARIQDMRITSKISLSDEDNEFDGKYLSKEQMSALLEYYNTCTEPRRKEFLEMFFFAFHACGLRVVDVMTLQWGHVNFEKKELRKIMIKTNKRHVIPLTEPALHILHRWQEKRAGCRYVFNLVKDDLDLDDAEALYKSRNNATKCINQSLAVVGEQIGLSFTLSMHVARHSFAVFALNKGLSMSVVSRLLGHGSTDVTEKVYAKFLPETLSAEVARLKEDFASLEIVR</sequence>
<name>K0WRY3_9BACT</name>
<dbReference type="EMBL" id="ADLE01000018">
    <property type="protein sequence ID" value="EJZ62123.1"/>
    <property type="molecule type" value="Genomic_DNA"/>
</dbReference>
<dbReference type="eggNOG" id="COG0582">
    <property type="taxonomic scope" value="Bacteria"/>
</dbReference>